<dbReference type="OrthoDB" id="3365660at2"/>
<evidence type="ECO:0000313" key="4">
    <source>
        <dbReference type="Proteomes" id="UP000230161"/>
    </source>
</evidence>
<dbReference type="EMBL" id="PGFB01000001">
    <property type="protein sequence ID" value="PJJ65584.1"/>
    <property type="molecule type" value="Genomic_DNA"/>
</dbReference>
<evidence type="ECO:0000259" key="2">
    <source>
        <dbReference type="Pfam" id="PF08327"/>
    </source>
</evidence>
<comment type="caution">
    <text evidence="3">The sequence shown here is derived from an EMBL/GenBank/DDBJ whole genome shotgun (WGS) entry which is preliminary data.</text>
</comment>
<dbReference type="InterPro" id="IPR023393">
    <property type="entry name" value="START-like_dom_sf"/>
</dbReference>
<evidence type="ECO:0000313" key="3">
    <source>
        <dbReference type="EMBL" id="PJJ65584.1"/>
    </source>
</evidence>
<reference evidence="3 4" key="1">
    <citation type="submission" date="2017-11" db="EMBL/GenBank/DDBJ databases">
        <title>Genomic Encyclopedia of Archaeal and Bacterial Type Strains, Phase II (KMG-II): From Individual Species to Whole Genera.</title>
        <authorList>
            <person name="Goeker M."/>
        </authorList>
    </citation>
    <scope>NUCLEOTIDE SEQUENCE [LARGE SCALE GENOMIC DNA]</scope>
    <source>
        <strain evidence="3 4">DSM 25625</strain>
    </source>
</reference>
<dbReference type="AlphaFoldDB" id="A0A2M9C4X9"/>
<dbReference type="InterPro" id="IPR013538">
    <property type="entry name" value="ASHA1/2-like_C"/>
</dbReference>
<comment type="similarity">
    <text evidence="1">Belongs to the AHA1 family.</text>
</comment>
<dbReference type="Pfam" id="PF08327">
    <property type="entry name" value="AHSA1"/>
    <property type="match status" value="1"/>
</dbReference>
<dbReference type="CDD" id="cd07814">
    <property type="entry name" value="SRPBCC_CalC_Aha1-like"/>
    <property type="match status" value="1"/>
</dbReference>
<name>A0A2M9C4X9_9MICO</name>
<dbReference type="Gene3D" id="3.30.530.20">
    <property type="match status" value="1"/>
</dbReference>
<keyword evidence="4" id="KW-1185">Reference proteome</keyword>
<organism evidence="3 4">
    <name type="scientific">Compostimonas suwonensis</name>
    <dbReference type="NCBI Taxonomy" id="1048394"/>
    <lineage>
        <taxon>Bacteria</taxon>
        <taxon>Bacillati</taxon>
        <taxon>Actinomycetota</taxon>
        <taxon>Actinomycetes</taxon>
        <taxon>Micrococcales</taxon>
        <taxon>Microbacteriaceae</taxon>
        <taxon>Compostimonas</taxon>
    </lineage>
</organism>
<protein>
    <submittedName>
        <fullName evidence="3">Uncharacterized protein YndB with AHSA1/START domain</fullName>
    </submittedName>
</protein>
<dbReference type="SUPFAM" id="SSF55961">
    <property type="entry name" value="Bet v1-like"/>
    <property type="match status" value="1"/>
</dbReference>
<feature type="domain" description="Activator of Hsp90 ATPase homologue 1/2-like C-terminal" evidence="2">
    <location>
        <begin position="25"/>
        <end position="154"/>
    </location>
</feature>
<gene>
    <name evidence="3" type="ORF">CLV54_0617</name>
</gene>
<sequence length="158" mass="17333">MTINSLPADSDVIEDGSLVMIRVIDAPAELVFQAWTDPDHLARWWGPKGLHTPRNTVEVEPQVGGSWKATMVRDDDGAEFPSHSVFVVVEPPRHFELEAHPDSGFPSTLSVTLEELQGKTVMTVVNRVLTEAAPTFDGMIEGWGTAFVKLRRLVGATV</sequence>
<dbReference type="Proteomes" id="UP000230161">
    <property type="component" value="Unassembled WGS sequence"/>
</dbReference>
<evidence type="ECO:0000256" key="1">
    <source>
        <dbReference type="ARBA" id="ARBA00006817"/>
    </source>
</evidence>
<dbReference type="RefSeq" id="WP_100343457.1">
    <property type="nucleotide sequence ID" value="NZ_PGFB01000001.1"/>
</dbReference>
<proteinExistence type="inferred from homology"/>
<accession>A0A2M9C4X9</accession>